<feature type="domain" description="N-acetyltransferase" evidence="1">
    <location>
        <begin position="18"/>
        <end position="181"/>
    </location>
</feature>
<protein>
    <recommendedName>
        <fullName evidence="1">N-acetyltransferase domain-containing protein</fullName>
    </recommendedName>
</protein>
<dbReference type="GO" id="GO:1990189">
    <property type="term" value="F:protein N-terminal-serine acetyltransferase activity"/>
    <property type="evidence" value="ECO:0007669"/>
    <property type="project" value="TreeGrafter"/>
</dbReference>
<evidence type="ECO:0000259" key="1">
    <source>
        <dbReference type="PROSITE" id="PS51186"/>
    </source>
</evidence>
<accession>A0AAU7ASH1</accession>
<dbReference type="InterPro" id="IPR051908">
    <property type="entry name" value="Ribosomal_N-acetyltransferase"/>
</dbReference>
<proteinExistence type="predicted"/>
<dbReference type="PROSITE" id="PS51186">
    <property type="entry name" value="GNAT"/>
    <property type="match status" value="1"/>
</dbReference>
<dbReference type="RefSeq" id="WP_354701164.1">
    <property type="nucleotide sequence ID" value="NZ_CP114014.1"/>
</dbReference>
<organism evidence="2">
    <name type="scientific">Paraconexibacter sp. AEG42_29</name>
    <dbReference type="NCBI Taxonomy" id="2997339"/>
    <lineage>
        <taxon>Bacteria</taxon>
        <taxon>Bacillati</taxon>
        <taxon>Actinomycetota</taxon>
        <taxon>Thermoleophilia</taxon>
        <taxon>Solirubrobacterales</taxon>
        <taxon>Paraconexibacteraceae</taxon>
        <taxon>Paraconexibacter</taxon>
    </lineage>
</organism>
<name>A0AAU7ASH1_9ACTN</name>
<dbReference type="AlphaFoldDB" id="A0AAU7ASH1"/>
<gene>
    <name evidence="2" type="ORF">DSM112329_01471</name>
</gene>
<dbReference type="Gene3D" id="3.40.630.30">
    <property type="match status" value="1"/>
</dbReference>
<evidence type="ECO:0000313" key="2">
    <source>
        <dbReference type="EMBL" id="XAY04636.1"/>
    </source>
</evidence>
<dbReference type="PANTHER" id="PTHR43441:SF3">
    <property type="entry name" value="ACETYLTRANSFERASE"/>
    <property type="match status" value="1"/>
</dbReference>
<dbReference type="InterPro" id="IPR016181">
    <property type="entry name" value="Acyl_CoA_acyltransferase"/>
</dbReference>
<dbReference type="PANTHER" id="PTHR43441">
    <property type="entry name" value="RIBOSOMAL-PROTEIN-SERINE ACETYLTRANSFERASE"/>
    <property type="match status" value="1"/>
</dbReference>
<sequence>MERPVPASTPTPPRIAGIAIRPWAPDDAEALNRAVAESRAHLRPFMPWARHPLMSPAQRREWFRSSAAAGDRLFGAWGGAGTVIGIVGLHPRVGRGGLEIGYWVHVDHVRRGVATAMVRAVIPHAFADPGVTFVEIRHDVANVVSGRVPAGLGFTLLGTVAGSDEAPAETGVHRRWRLDRSAAASFVT</sequence>
<dbReference type="GO" id="GO:0008999">
    <property type="term" value="F:protein-N-terminal-alanine acetyltransferase activity"/>
    <property type="evidence" value="ECO:0007669"/>
    <property type="project" value="TreeGrafter"/>
</dbReference>
<dbReference type="InterPro" id="IPR000182">
    <property type="entry name" value="GNAT_dom"/>
</dbReference>
<dbReference type="Pfam" id="PF13302">
    <property type="entry name" value="Acetyltransf_3"/>
    <property type="match status" value="1"/>
</dbReference>
<dbReference type="EMBL" id="CP114014">
    <property type="protein sequence ID" value="XAY04636.1"/>
    <property type="molecule type" value="Genomic_DNA"/>
</dbReference>
<dbReference type="SUPFAM" id="SSF55729">
    <property type="entry name" value="Acyl-CoA N-acyltransferases (Nat)"/>
    <property type="match status" value="1"/>
</dbReference>
<dbReference type="KEGG" id="parq:DSM112329_01471"/>
<reference evidence="2" key="1">
    <citation type="submission" date="2022-12" db="EMBL/GenBank/DDBJ databases">
        <title>Paraconexibacter alkalitolerans sp. nov. and Baekduia alba sp. nov., isolated from soil and emended description of the genera Paraconexibacter (Chun et al., 2020) and Baekduia (An et al., 2020).</title>
        <authorList>
            <person name="Vieira S."/>
            <person name="Huber K.J."/>
            <person name="Geppert A."/>
            <person name="Wolf J."/>
            <person name="Neumann-Schaal M."/>
            <person name="Muesken M."/>
            <person name="Overmann J."/>
        </authorList>
    </citation>
    <scope>NUCLEOTIDE SEQUENCE</scope>
    <source>
        <strain evidence="2">AEG42_29</strain>
    </source>
</reference>
<dbReference type="GO" id="GO:0005737">
    <property type="term" value="C:cytoplasm"/>
    <property type="evidence" value="ECO:0007669"/>
    <property type="project" value="TreeGrafter"/>
</dbReference>